<accession>A0A9J5X1C2</accession>
<organism evidence="2 3">
    <name type="scientific">Solanum commersonii</name>
    <name type="common">Commerson's wild potato</name>
    <name type="synonym">Commerson's nightshade</name>
    <dbReference type="NCBI Taxonomy" id="4109"/>
    <lineage>
        <taxon>Eukaryota</taxon>
        <taxon>Viridiplantae</taxon>
        <taxon>Streptophyta</taxon>
        <taxon>Embryophyta</taxon>
        <taxon>Tracheophyta</taxon>
        <taxon>Spermatophyta</taxon>
        <taxon>Magnoliopsida</taxon>
        <taxon>eudicotyledons</taxon>
        <taxon>Gunneridae</taxon>
        <taxon>Pentapetalae</taxon>
        <taxon>asterids</taxon>
        <taxon>lamiids</taxon>
        <taxon>Solanales</taxon>
        <taxon>Solanaceae</taxon>
        <taxon>Solanoideae</taxon>
        <taxon>Solaneae</taxon>
        <taxon>Solanum</taxon>
    </lineage>
</organism>
<dbReference type="Proteomes" id="UP000824120">
    <property type="component" value="Chromosome 10"/>
</dbReference>
<dbReference type="SUPFAM" id="SSF101148">
    <property type="entry name" value="Plant invertase/pectin methylesterase inhibitor"/>
    <property type="match status" value="1"/>
</dbReference>
<keyword evidence="1" id="KW-0732">Signal</keyword>
<dbReference type="AlphaFoldDB" id="A0A9J5X1C2"/>
<evidence type="ECO:0000313" key="3">
    <source>
        <dbReference type="Proteomes" id="UP000824120"/>
    </source>
</evidence>
<dbReference type="OrthoDB" id="764172at2759"/>
<proteinExistence type="predicted"/>
<sequence>MNFMKTLIVFLVISLLELFSSGDLIEYVCRTSNDFKTCINSLRADLKKVFIKDSIYNEIVSLLKQAKELVLKECLKIGKINYDELIDVAITSIKFFDANNSL</sequence>
<evidence type="ECO:0000256" key="1">
    <source>
        <dbReference type="SAM" id="SignalP"/>
    </source>
</evidence>
<name>A0A9J5X1C2_SOLCO</name>
<protein>
    <recommendedName>
        <fullName evidence="4">Pectinesterase inhibitor domain-containing protein</fullName>
    </recommendedName>
</protein>
<gene>
    <name evidence="2" type="ORF">H5410_052628</name>
</gene>
<dbReference type="EMBL" id="JACXVP010000010">
    <property type="protein sequence ID" value="KAG5582001.1"/>
    <property type="molecule type" value="Genomic_DNA"/>
</dbReference>
<feature type="chain" id="PRO_5039940745" description="Pectinesterase inhibitor domain-containing protein" evidence="1">
    <location>
        <begin position="23"/>
        <end position="102"/>
    </location>
</feature>
<dbReference type="InterPro" id="IPR035513">
    <property type="entry name" value="Invertase/methylesterase_inhib"/>
</dbReference>
<evidence type="ECO:0000313" key="2">
    <source>
        <dbReference type="EMBL" id="KAG5582001.1"/>
    </source>
</evidence>
<reference evidence="2 3" key="1">
    <citation type="submission" date="2020-09" db="EMBL/GenBank/DDBJ databases">
        <title>De no assembly of potato wild relative species, Solanum commersonii.</title>
        <authorList>
            <person name="Cho K."/>
        </authorList>
    </citation>
    <scope>NUCLEOTIDE SEQUENCE [LARGE SCALE GENOMIC DNA]</scope>
    <source>
        <strain evidence="2">LZ3.2</strain>
        <tissue evidence="2">Leaf</tissue>
    </source>
</reference>
<keyword evidence="3" id="KW-1185">Reference proteome</keyword>
<feature type="signal peptide" evidence="1">
    <location>
        <begin position="1"/>
        <end position="22"/>
    </location>
</feature>
<comment type="caution">
    <text evidence="2">The sequence shown here is derived from an EMBL/GenBank/DDBJ whole genome shotgun (WGS) entry which is preliminary data.</text>
</comment>
<evidence type="ECO:0008006" key="4">
    <source>
        <dbReference type="Google" id="ProtNLM"/>
    </source>
</evidence>